<feature type="compositionally biased region" description="Basic and acidic residues" evidence="1">
    <location>
        <begin position="706"/>
        <end position="720"/>
    </location>
</feature>
<feature type="compositionally biased region" description="Basic and acidic residues" evidence="1">
    <location>
        <begin position="756"/>
        <end position="769"/>
    </location>
</feature>
<dbReference type="Proteomes" id="UP000002630">
    <property type="component" value="Unassembled WGS sequence"/>
</dbReference>
<feature type="compositionally biased region" description="Gly residues" evidence="1">
    <location>
        <begin position="100"/>
        <end position="118"/>
    </location>
</feature>
<feature type="region of interest" description="Disordered" evidence="1">
    <location>
        <begin position="635"/>
        <end position="665"/>
    </location>
</feature>
<accession>D7FU27</accession>
<dbReference type="InParanoid" id="D7FU27"/>
<gene>
    <name evidence="2" type="ORF">Esi_0263_0036</name>
</gene>
<dbReference type="OrthoDB" id="10647888at2759"/>
<feature type="region of interest" description="Disordered" evidence="1">
    <location>
        <begin position="534"/>
        <end position="590"/>
    </location>
</feature>
<name>D7FU27_ECTSI</name>
<feature type="region of interest" description="Disordered" evidence="1">
    <location>
        <begin position="300"/>
        <end position="321"/>
    </location>
</feature>
<protein>
    <submittedName>
        <fullName evidence="2">Uncharacterized protein</fullName>
    </submittedName>
</protein>
<sequence>MMNAHPLSHCRCHCCVSEVLPGGLSKGSGGGLETTTVAEATTRDLLRSPPSSWNPGGDGRGRKAAQSPRSPSTWATSARDLLTGLTSSPSPPRPLRFSVGSGGGGFGRRNSVGGGRPGKGAVAAADGVLLASRVLAGVTEVHADGVEAALALFRRGLRNRRKEGHVVISARLVSVGGSDKRVDKKRVLDSALETGELVFVELGDCPNGDLPQTLRTALAHLKVGNHGLGGVDPRAPRSSRLATTKKAAGVSPPLSEQSGGNNVRDGGGGLRHDPLWALLSAFAQAGTGGADTHLRSPMTVTDEGGGRADLRPSTPHSPREVAITGTMRGPRAGEGGAARGAAVGRGPLVVSVMATLRSGDGRFQEEKALLQIMVSMPSFSWRSSPTGPAGTAAAAAAAVAVAYGSTAASAAAVPSAPPASSSEEASVARSSSAFSRSASCSLSSSEAAATAATATAAAIGAGGDVIVSSGAADGGFCPPTFPSSGATSLTTEEDVVCGVGNSSTPFGNGSGSTAQAVGGNLALQNLGDLATCGGHDSARTGGDRSGSVSSHRFSIEEADEEAGKAGGTMKASSENQNSERRMSPPWDDSMLGLRGLTPDELVARVLQAEKESRHWQAQHALVDRKLTNLLTAMTKHSRRPGGDGGRSVYSGGSLNADRGDGEDDRIEGASLAAGTRDVAGRDGVKVRYGSFGGGGGGGGGTSTRQELPDSKRSLASHQDDVAASFRGGGGGGGSGSVEDAWKERPPGVGPWPLFEQTREGRASLDDKLRVSNRGSAGSGGGTRKFESSTPPETKEPGGDGGKALGKPNRDYGTPYGDEQDRGRQNARPQPILRGVQADGTGWVGPSQATVWCWEGAVPDVFQASTEQRPWDV</sequence>
<dbReference type="AlphaFoldDB" id="D7FU27"/>
<feature type="region of interest" description="Disordered" evidence="1">
    <location>
        <begin position="229"/>
        <end position="268"/>
    </location>
</feature>
<evidence type="ECO:0000313" key="3">
    <source>
        <dbReference type="Proteomes" id="UP000002630"/>
    </source>
</evidence>
<feature type="region of interest" description="Disordered" evidence="1">
    <location>
        <begin position="39"/>
        <end position="119"/>
    </location>
</feature>
<evidence type="ECO:0000256" key="1">
    <source>
        <dbReference type="SAM" id="MobiDB-lite"/>
    </source>
</evidence>
<proteinExistence type="predicted"/>
<feature type="region of interest" description="Disordered" evidence="1">
    <location>
        <begin position="689"/>
        <end position="843"/>
    </location>
</feature>
<keyword evidence="3" id="KW-1185">Reference proteome</keyword>
<feature type="compositionally biased region" description="Gly residues" evidence="1">
    <location>
        <begin position="690"/>
        <end position="701"/>
    </location>
</feature>
<feature type="compositionally biased region" description="Gly residues" evidence="1">
    <location>
        <begin position="726"/>
        <end position="735"/>
    </location>
</feature>
<organism evidence="2 3">
    <name type="scientific">Ectocarpus siliculosus</name>
    <name type="common">Brown alga</name>
    <name type="synonym">Conferva siliculosa</name>
    <dbReference type="NCBI Taxonomy" id="2880"/>
    <lineage>
        <taxon>Eukaryota</taxon>
        <taxon>Sar</taxon>
        <taxon>Stramenopiles</taxon>
        <taxon>Ochrophyta</taxon>
        <taxon>PX clade</taxon>
        <taxon>Phaeophyceae</taxon>
        <taxon>Ectocarpales</taxon>
        <taxon>Ectocarpaceae</taxon>
        <taxon>Ectocarpus</taxon>
    </lineage>
</organism>
<reference evidence="2 3" key="1">
    <citation type="journal article" date="2010" name="Nature">
        <title>The Ectocarpus genome and the independent evolution of multicellularity in brown algae.</title>
        <authorList>
            <person name="Cock J.M."/>
            <person name="Sterck L."/>
            <person name="Rouze P."/>
            <person name="Scornet D."/>
            <person name="Allen A.E."/>
            <person name="Amoutzias G."/>
            <person name="Anthouard V."/>
            <person name="Artiguenave F."/>
            <person name="Aury J.M."/>
            <person name="Badger J.H."/>
            <person name="Beszteri B."/>
            <person name="Billiau K."/>
            <person name="Bonnet E."/>
            <person name="Bothwell J.H."/>
            <person name="Bowler C."/>
            <person name="Boyen C."/>
            <person name="Brownlee C."/>
            <person name="Carrano C.J."/>
            <person name="Charrier B."/>
            <person name="Cho G.Y."/>
            <person name="Coelho S.M."/>
            <person name="Collen J."/>
            <person name="Corre E."/>
            <person name="Da Silva C."/>
            <person name="Delage L."/>
            <person name="Delaroque N."/>
            <person name="Dittami S.M."/>
            <person name="Doulbeau S."/>
            <person name="Elias M."/>
            <person name="Farnham G."/>
            <person name="Gachon C.M."/>
            <person name="Gschloessl B."/>
            <person name="Heesch S."/>
            <person name="Jabbari K."/>
            <person name="Jubin C."/>
            <person name="Kawai H."/>
            <person name="Kimura K."/>
            <person name="Kloareg B."/>
            <person name="Kupper F.C."/>
            <person name="Lang D."/>
            <person name="Le Bail A."/>
            <person name="Leblanc C."/>
            <person name="Lerouge P."/>
            <person name="Lohr M."/>
            <person name="Lopez P.J."/>
            <person name="Martens C."/>
            <person name="Maumus F."/>
            <person name="Michel G."/>
            <person name="Miranda-Saavedra D."/>
            <person name="Morales J."/>
            <person name="Moreau H."/>
            <person name="Motomura T."/>
            <person name="Nagasato C."/>
            <person name="Napoli C.A."/>
            <person name="Nelson D.R."/>
            <person name="Nyvall-Collen P."/>
            <person name="Peters A.F."/>
            <person name="Pommier C."/>
            <person name="Potin P."/>
            <person name="Poulain J."/>
            <person name="Quesneville H."/>
            <person name="Read B."/>
            <person name="Rensing S.A."/>
            <person name="Ritter A."/>
            <person name="Rousvoal S."/>
            <person name="Samanta M."/>
            <person name="Samson G."/>
            <person name="Schroeder D.C."/>
            <person name="Segurens B."/>
            <person name="Strittmatter M."/>
            <person name="Tonon T."/>
            <person name="Tregear J.W."/>
            <person name="Valentin K."/>
            <person name="von Dassow P."/>
            <person name="Yamagishi T."/>
            <person name="Van de Peer Y."/>
            <person name="Wincker P."/>
        </authorList>
    </citation>
    <scope>NUCLEOTIDE SEQUENCE [LARGE SCALE GENOMIC DNA]</scope>
    <source>
        <strain evidence="3">Ec32 / CCAP1310/4</strain>
    </source>
</reference>
<feature type="compositionally biased region" description="Polar residues" evidence="1">
    <location>
        <begin position="67"/>
        <end position="76"/>
    </location>
</feature>
<evidence type="ECO:0000313" key="2">
    <source>
        <dbReference type="EMBL" id="CBJ31554.1"/>
    </source>
</evidence>
<dbReference type="EMBL" id="FN649760">
    <property type="protein sequence ID" value="CBJ31554.1"/>
    <property type="molecule type" value="Genomic_DNA"/>
</dbReference>